<gene>
    <name evidence="2" type="ORF">TPA0598_05_03590</name>
</gene>
<feature type="transmembrane region" description="Helical" evidence="1">
    <location>
        <begin position="6"/>
        <end position="25"/>
    </location>
</feature>
<organism evidence="2 3">
    <name type="scientific">Streptomyces lydicamycinicus</name>
    <dbReference type="NCBI Taxonomy" id="1546107"/>
    <lineage>
        <taxon>Bacteria</taxon>
        <taxon>Bacillati</taxon>
        <taxon>Actinomycetota</taxon>
        <taxon>Actinomycetes</taxon>
        <taxon>Kitasatosporales</taxon>
        <taxon>Streptomycetaceae</taxon>
        <taxon>Streptomyces</taxon>
    </lineage>
</organism>
<proteinExistence type="predicted"/>
<dbReference type="Proteomes" id="UP000048965">
    <property type="component" value="Unassembled WGS sequence"/>
</dbReference>
<evidence type="ECO:0000313" key="2">
    <source>
        <dbReference type="EMBL" id="GAO09637.1"/>
    </source>
</evidence>
<evidence type="ECO:0000256" key="1">
    <source>
        <dbReference type="SAM" id="Phobius"/>
    </source>
</evidence>
<name>A0A0P4R8I1_9ACTN</name>
<evidence type="ECO:0000313" key="3">
    <source>
        <dbReference type="Proteomes" id="UP000048965"/>
    </source>
</evidence>
<dbReference type="OrthoDB" id="4325263at2"/>
<keyword evidence="1" id="KW-0812">Transmembrane</keyword>
<comment type="caution">
    <text evidence="2">The sequence shown here is derived from an EMBL/GenBank/DDBJ whole genome shotgun (WGS) entry which is preliminary data.</text>
</comment>
<dbReference type="RefSeq" id="WP_052718988.1">
    <property type="nucleotide sequence ID" value="NZ_BBNO01000005.1"/>
</dbReference>
<dbReference type="AlphaFoldDB" id="A0A0P4R8I1"/>
<reference evidence="3" key="1">
    <citation type="submission" date="2014-09" db="EMBL/GenBank/DDBJ databases">
        <title>Whole genome shotgun sequence of Streptomyces sp. NBRC 110027.</title>
        <authorList>
            <person name="Komaki H."/>
            <person name="Ichikawa N."/>
            <person name="Katano-Makiyama Y."/>
            <person name="Hosoyama A."/>
            <person name="Hashimoto M."/>
            <person name="Uohara A."/>
            <person name="Kitahashi Y."/>
            <person name="Ohji S."/>
            <person name="Kimura A."/>
            <person name="Yamazoe A."/>
            <person name="Igarashi Y."/>
            <person name="Fujita N."/>
        </authorList>
    </citation>
    <scope>NUCLEOTIDE SEQUENCE [LARGE SCALE GENOMIC DNA]</scope>
    <source>
        <strain evidence="3">NBRC 110027</strain>
    </source>
</reference>
<protein>
    <submittedName>
        <fullName evidence="2">Uncharacterized protein</fullName>
    </submittedName>
</protein>
<reference evidence="2 3" key="2">
    <citation type="journal article" date="2015" name="Stand. Genomic Sci.">
        <title>Draft genome sequence of marine-derived Streptomyces sp. TP-A0598, a producer of anti-MRSA antibiotic lydicamycins.</title>
        <authorList>
            <person name="Komaki H."/>
            <person name="Ichikawa N."/>
            <person name="Hosoyama A."/>
            <person name="Fujita N."/>
            <person name="Igarashi Y."/>
        </authorList>
    </citation>
    <scope>NUCLEOTIDE SEQUENCE [LARGE SCALE GENOMIC DNA]</scope>
    <source>
        <strain evidence="2 3">NBRC 110027</strain>
    </source>
</reference>
<feature type="transmembrane region" description="Helical" evidence="1">
    <location>
        <begin position="32"/>
        <end position="59"/>
    </location>
</feature>
<keyword evidence="1" id="KW-1133">Transmembrane helix</keyword>
<sequence length="61" mass="6439">MAAFGFVFVMLPCLAIAGFTCFAACRAQRPKVFKLLAGVCLTVGLAAALTPVGVMLWLFTL</sequence>
<keyword evidence="3" id="KW-1185">Reference proteome</keyword>
<keyword evidence="1" id="KW-0472">Membrane</keyword>
<dbReference type="EMBL" id="BBNO01000005">
    <property type="protein sequence ID" value="GAO09637.1"/>
    <property type="molecule type" value="Genomic_DNA"/>
</dbReference>
<accession>A0A0P4R8I1</accession>